<dbReference type="WBParaSite" id="JU765_v2.g1845.t2">
    <property type="protein sequence ID" value="JU765_v2.g1845.t2"/>
    <property type="gene ID" value="JU765_v2.g1845"/>
</dbReference>
<evidence type="ECO:0000313" key="2">
    <source>
        <dbReference type="WBParaSite" id="JU765_v2.g1845.t2"/>
    </source>
</evidence>
<proteinExistence type="predicted"/>
<sequence>MPNNIHYSPFLAAMFLFGLAMVSMINSSFYLKIEHSFFGFMNLLENQLEKIHAEHHSHGYNVFLQLSQLFKIPVYAIPNIPDVIEFEYDFRGNRSLGIQVDLTLENTATEQFSQKRRRKIDRVYSDSRPRRRMLSETKRERAPTLGVFSAGKEPAKMAARKCSQNEELTGSAEINNLEPKDELESIVVRIEGVVPIKPKNRTFVNFSTKDDKIGSVCIDKVVDIGAFSNDVVKILNLTVGTRQNMKERNKLKHYLYPQGDFEIQLIRRNGIRADNLPLVSFFAEPKQDFDARTIVSASARSGTTLLKNFEVQKIMDDVKVCNYFMSKIEDEKGQITHIFVDEKVKLVELLQQGHWITVGGEEKMYENGKARFVKHQSQMFYQGKNAGVLDDEKPGKKVEKPVPPPRPLLPHPPARIPMLPPPVEHPYAKYFDPYPFPPRMPPGRRTGR</sequence>
<reference evidence="2" key="1">
    <citation type="submission" date="2022-11" db="UniProtKB">
        <authorList>
            <consortium name="WormBaseParasite"/>
        </authorList>
    </citation>
    <scope>IDENTIFICATION</scope>
</reference>
<organism evidence="1 2">
    <name type="scientific">Panagrolaimus sp. JU765</name>
    <dbReference type="NCBI Taxonomy" id="591449"/>
    <lineage>
        <taxon>Eukaryota</taxon>
        <taxon>Metazoa</taxon>
        <taxon>Ecdysozoa</taxon>
        <taxon>Nematoda</taxon>
        <taxon>Chromadorea</taxon>
        <taxon>Rhabditida</taxon>
        <taxon>Tylenchina</taxon>
        <taxon>Panagrolaimomorpha</taxon>
        <taxon>Panagrolaimoidea</taxon>
        <taxon>Panagrolaimidae</taxon>
        <taxon>Panagrolaimus</taxon>
    </lineage>
</organism>
<name>A0AC34QQW1_9BILA</name>
<accession>A0AC34QQW1</accession>
<dbReference type="Proteomes" id="UP000887576">
    <property type="component" value="Unplaced"/>
</dbReference>
<protein>
    <submittedName>
        <fullName evidence="2">Transmembrane protein</fullName>
    </submittedName>
</protein>
<evidence type="ECO:0000313" key="1">
    <source>
        <dbReference type="Proteomes" id="UP000887576"/>
    </source>
</evidence>